<reference evidence="2" key="1">
    <citation type="journal article" date="2014" name="Front. Microbiol.">
        <title>High frequency of phylogenetically diverse reductive dehalogenase-homologous genes in deep subseafloor sedimentary metagenomes.</title>
        <authorList>
            <person name="Kawai M."/>
            <person name="Futagami T."/>
            <person name="Toyoda A."/>
            <person name="Takaki Y."/>
            <person name="Nishi S."/>
            <person name="Hori S."/>
            <person name="Arai W."/>
            <person name="Tsubouchi T."/>
            <person name="Morono Y."/>
            <person name="Uchiyama I."/>
            <person name="Ito T."/>
            <person name="Fujiyama A."/>
            <person name="Inagaki F."/>
            <person name="Takami H."/>
        </authorList>
    </citation>
    <scope>NUCLEOTIDE SEQUENCE</scope>
    <source>
        <strain evidence="2">Expedition CK06-06</strain>
    </source>
</reference>
<dbReference type="AlphaFoldDB" id="X1GHB1"/>
<comment type="caution">
    <text evidence="2">The sequence shown here is derived from an EMBL/GenBank/DDBJ whole genome shotgun (WGS) entry which is preliminary data.</text>
</comment>
<evidence type="ECO:0000313" key="2">
    <source>
        <dbReference type="EMBL" id="GAH40964.1"/>
    </source>
</evidence>
<dbReference type="InterPro" id="IPR059106">
    <property type="entry name" value="WHD_MalT"/>
</dbReference>
<evidence type="ECO:0000259" key="1">
    <source>
        <dbReference type="Pfam" id="PF25873"/>
    </source>
</evidence>
<name>X1GHB1_9ZZZZ</name>
<proteinExistence type="predicted"/>
<organism evidence="2">
    <name type="scientific">marine sediment metagenome</name>
    <dbReference type="NCBI Taxonomy" id="412755"/>
    <lineage>
        <taxon>unclassified sequences</taxon>
        <taxon>metagenomes</taxon>
        <taxon>ecological metagenomes</taxon>
    </lineage>
</organism>
<accession>X1GHB1</accession>
<dbReference type="Pfam" id="PF25873">
    <property type="entry name" value="WHD_MalT"/>
    <property type="match status" value="1"/>
</dbReference>
<protein>
    <recommendedName>
        <fullName evidence="1">MalT-like winged helix domain-containing protein</fullName>
    </recommendedName>
</protein>
<sequence>MCAIAALRKASPGVATRAFELVKMGAEIEQRVLPTLLNELADIGYQLALVLDDYHLLENPTVHEQVAFVIDRMPQTFRLLIATRSDPALPLARLRARGELLELRTQELRFQAGEANHLLIDAVGLELTDAQIQVLFRRTEGWAAGLYLAGLSLTKRTDVATFITTFAGDHRHIVDYLMAEVLDGQPPQRRDFLLRSSVLGRLNGALCDAVLQSTGSAAVLEAIERENLFLLPLDVSRCWYRYHQLFAELLRTELHRTEPDFIPS</sequence>
<feature type="domain" description="MalT-like winged helix" evidence="1">
    <location>
        <begin position="179"/>
        <end position="260"/>
    </location>
</feature>
<gene>
    <name evidence="2" type="ORF">S03H2_20914</name>
</gene>
<feature type="non-terminal residue" evidence="2">
    <location>
        <position position="264"/>
    </location>
</feature>
<dbReference type="EMBL" id="BARU01011083">
    <property type="protein sequence ID" value="GAH40964.1"/>
    <property type="molecule type" value="Genomic_DNA"/>
</dbReference>